<gene>
    <name evidence="1" type="ORF">LCGC14_2212520</name>
</gene>
<comment type="caution">
    <text evidence="1">The sequence shown here is derived from an EMBL/GenBank/DDBJ whole genome shotgun (WGS) entry which is preliminary data.</text>
</comment>
<dbReference type="EMBL" id="LAZR01029392">
    <property type="protein sequence ID" value="KKL59717.1"/>
    <property type="molecule type" value="Genomic_DNA"/>
</dbReference>
<proteinExistence type="predicted"/>
<evidence type="ECO:0000313" key="1">
    <source>
        <dbReference type="EMBL" id="KKL59717.1"/>
    </source>
</evidence>
<protein>
    <submittedName>
        <fullName evidence="1">Uncharacterized protein</fullName>
    </submittedName>
</protein>
<accession>A0A0F9G910</accession>
<dbReference type="AlphaFoldDB" id="A0A0F9G910"/>
<sequence length="71" mass="8554">MDRPLCQDRNFLTNEACWYPAKFVWERDNKLVCGIHARNYTADSLHPFRMRDWKIDKAIKLLKEKEAKDGR</sequence>
<organism evidence="1">
    <name type="scientific">marine sediment metagenome</name>
    <dbReference type="NCBI Taxonomy" id="412755"/>
    <lineage>
        <taxon>unclassified sequences</taxon>
        <taxon>metagenomes</taxon>
        <taxon>ecological metagenomes</taxon>
    </lineage>
</organism>
<reference evidence="1" key="1">
    <citation type="journal article" date="2015" name="Nature">
        <title>Complex archaea that bridge the gap between prokaryotes and eukaryotes.</title>
        <authorList>
            <person name="Spang A."/>
            <person name="Saw J.H."/>
            <person name="Jorgensen S.L."/>
            <person name="Zaremba-Niedzwiedzka K."/>
            <person name="Martijn J."/>
            <person name="Lind A.E."/>
            <person name="van Eijk R."/>
            <person name="Schleper C."/>
            <person name="Guy L."/>
            <person name="Ettema T.J."/>
        </authorList>
    </citation>
    <scope>NUCLEOTIDE SEQUENCE</scope>
</reference>
<name>A0A0F9G910_9ZZZZ</name>